<dbReference type="EC" id="1.14.13.196" evidence="5"/>
<reference evidence="15 16" key="1">
    <citation type="submission" date="2015-01" db="EMBL/GenBank/DDBJ databases">
        <title>The Genome Sequence of Cladophialophora immunda CBS83496.</title>
        <authorList>
            <consortium name="The Broad Institute Genomics Platform"/>
            <person name="Cuomo C."/>
            <person name="de Hoog S."/>
            <person name="Gorbushina A."/>
            <person name="Stielow B."/>
            <person name="Teixiera M."/>
            <person name="Abouelleil A."/>
            <person name="Chapman S.B."/>
            <person name="Priest M."/>
            <person name="Young S.K."/>
            <person name="Wortman J."/>
            <person name="Nusbaum C."/>
            <person name="Birren B."/>
        </authorList>
    </citation>
    <scope>NUCLEOTIDE SEQUENCE [LARGE SCALE GENOMIC DNA]</scope>
    <source>
        <strain evidence="15 16">CBS 83496</strain>
    </source>
</reference>
<name>A0A0D1ZWQ9_9EURO</name>
<evidence type="ECO:0000256" key="2">
    <source>
        <dbReference type="ARBA" id="ARBA00004924"/>
    </source>
</evidence>
<comment type="similarity">
    <text evidence="4">Belongs to the FAD-binding monooxygenase family.</text>
</comment>
<comment type="catalytic activity">
    <reaction evidence="12">
        <text>L-ornithine + NADPH + O2 = N(5)-hydroxy-L-ornithine + NADP(+) + H2O</text>
        <dbReference type="Rhea" id="RHEA:41508"/>
        <dbReference type="ChEBI" id="CHEBI:15377"/>
        <dbReference type="ChEBI" id="CHEBI:15379"/>
        <dbReference type="ChEBI" id="CHEBI:46911"/>
        <dbReference type="ChEBI" id="CHEBI:57783"/>
        <dbReference type="ChEBI" id="CHEBI:58349"/>
        <dbReference type="ChEBI" id="CHEBI:78275"/>
        <dbReference type="EC" id="1.14.13.196"/>
    </reaction>
</comment>
<dbReference type="InterPro" id="IPR025700">
    <property type="entry name" value="Lys/Orn_oxygenase"/>
</dbReference>
<gene>
    <name evidence="15" type="ORF">PV07_04111</name>
</gene>
<evidence type="ECO:0000256" key="6">
    <source>
        <dbReference type="ARBA" id="ARBA00018612"/>
    </source>
</evidence>
<evidence type="ECO:0000256" key="11">
    <source>
        <dbReference type="ARBA" id="ARBA00030351"/>
    </source>
</evidence>
<keyword evidence="10" id="KW-0560">Oxidoreductase</keyword>
<accession>A0A0D1ZWQ9</accession>
<dbReference type="AlphaFoldDB" id="A0A0D1ZWQ9"/>
<comment type="similarity">
    <text evidence="3">Belongs to the lysine N(6)-hydroxylase/L-ornithine N(5)-oxygenase family.</text>
</comment>
<comment type="cofactor">
    <cofactor evidence="1">
        <name>FAD</name>
        <dbReference type="ChEBI" id="CHEBI:57692"/>
    </cofactor>
</comment>
<evidence type="ECO:0000256" key="10">
    <source>
        <dbReference type="ARBA" id="ARBA00023002"/>
    </source>
</evidence>
<keyword evidence="7" id="KW-0285">Flavoprotein</keyword>
<sequence>MPARTPSEQEKAQNVPYPTTWSPSDDYSLPQQWHSQRKRLRIACIGAGASGIALAYKMERQMQPGTWDLTLYEKNDDFGGTWYENKYPGCACDIPAHIYTYSWDQNPEWDSYFAYAGPILQYFRTFVEKHNLKGYMALNSEVKSATWNAKDGTYTIRVRNPETGEERTEWAHALVNATGNLNKWKRPKIEGLHAFQGPLMHSARWDESVDFSNKVVGIIGTGSTAIQIVPVLQKVAKQLKLIMRSPTWISPPFANSVLKDVKHGDSDKAHRQYYFSEEEKANFKHDPDSLLFLRRRIESEINLGFELYTRGSKLQEEALQNMREEMIRRIGPGHESLKERLIPKWLPGCRRLTPGDGYLEALTQPNVECIFQGCSHITSDAIVDDSGVSHKIDILVCATGFDVPYKPAFALINDRGENAQELWSVQPNLYMGLFAPEFPNYFMCIGPGGTYSNGSILPSLETACEHFIKCFIKMQKHGIKSMTVKQEACDDYLYHMDLFHSNGKTAWTDSCNSWFKNNGKVWVWPGPTIHYIKVLNEDPRWEDFEYTYWAGRRRFAYLGDGTVRAQHQEPKDTFALAPYIRTADTPWSVDD</sequence>
<evidence type="ECO:0000256" key="4">
    <source>
        <dbReference type="ARBA" id="ARBA00010139"/>
    </source>
</evidence>
<dbReference type="SUPFAM" id="SSF51905">
    <property type="entry name" value="FAD/NAD(P)-binding domain"/>
    <property type="match status" value="2"/>
</dbReference>
<dbReference type="OrthoDB" id="74360at2759"/>
<evidence type="ECO:0000256" key="8">
    <source>
        <dbReference type="ARBA" id="ARBA00022827"/>
    </source>
</evidence>
<dbReference type="Pfam" id="PF13434">
    <property type="entry name" value="Lys_Orn_oxgnase"/>
    <property type="match status" value="1"/>
</dbReference>
<evidence type="ECO:0000256" key="7">
    <source>
        <dbReference type="ARBA" id="ARBA00022630"/>
    </source>
</evidence>
<evidence type="ECO:0000256" key="14">
    <source>
        <dbReference type="SAM" id="MobiDB-lite"/>
    </source>
</evidence>
<evidence type="ECO:0000313" key="16">
    <source>
        <dbReference type="Proteomes" id="UP000054466"/>
    </source>
</evidence>
<evidence type="ECO:0000256" key="5">
    <source>
        <dbReference type="ARBA" id="ARBA00012881"/>
    </source>
</evidence>
<keyword evidence="16" id="KW-1185">Reference proteome</keyword>
<keyword evidence="8" id="KW-0274">FAD</keyword>
<comment type="catalytic activity">
    <reaction evidence="13">
        <text>L-ornithine + NADH + O2 = N(5)-hydroxy-L-ornithine + NAD(+) + H2O</text>
        <dbReference type="Rhea" id="RHEA:41512"/>
        <dbReference type="ChEBI" id="CHEBI:15377"/>
        <dbReference type="ChEBI" id="CHEBI:15379"/>
        <dbReference type="ChEBI" id="CHEBI:46911"/>
        <dbReference type="ChEBI" id="CHEBI:57540"/>
        <dbReference type="ChEBI" id="CHEBI:57945"/>
        <dbReference type="ChEBI" id="CHEBI:78275"/>
        <dbReference type="EC" id="1.14.13.196"/>
    </reaction>
</comment>
<dbReference type="Proteomes" id="UP000054466">
    <property type="component" value="Unassembled WGS sequence"/>
</dbReference>
<dbReference type="InterPro" id="IPR051209">
    <property type="entry name" value="FAD-bind_Monooxygenase_sf"/>
</dbReference>
<dbReference type="PANTHER" id="PTHR42877">
    <property type="entry name" value="L-ORNITHINE N(5)-MONOOXYGENASE-RELATED"/>
    <property type="match status" value="1"/>
</dbReference>
<dbReference type="Gene3D" id="3.50.50.60">
    <property type="entry name" value="FAD/NAD(P)-binding domain"/>
    <property type="match status" value="2"/>
</dbReference>
<feature type="compositionally biased region" description="Polar residues" evidence="14">
    <location>
        <begin position="16"/>
        <end position="26"/>
    </location>
</feature>
<evidence type="ECO:0000256" key="13">
    <source>
        <dbReference type="ARBA" id="ARBA00049248"/>
    </source>
</evidence>
<evidence type="ECO:0000256" key="9">
    <source>
        <dbReference type="ARBA" id="ARBA00022857"/>
    </source>
</evidence>
<protein>
    <recommendedName>
        <fullName evidence="6">L-ornithine N(5)-monooxygenase</fullName>
        <ecNumber evidence="5">1.14.13.196</ecNumber>
    </recommendedName>
    <alternativeName>
        <fullName evidence="11">L-ornithine N(5)-oxygenase</fullName>
    </alternativeName>
</protein>
<dbReference type="GO" id="GO:0016491">
    <property type="term" value="F:oxidoreductase activity"/>
    <property type="evidence" value="ECO:0007669"/>
    <property type="project" value="UniProtKB-KW"/>
</dbReference>
<evidence type="ECO:0000256" key="1">
    <source>
        <dbReference type="ARBA" id="ARBA00001974"/>
    </source>
</evidence>
<keyword evidence="9" id="KW-0521">NADP</keyword>
<comment type="pathway">
    <text evidence="2">Siderophore biosynthesis.</text>
</comment>
<evidence type="ECO:0000256" key="12">
    <source>
        <dbReference type="ARBA" id="ARBA00047598"/>
    </source>
</evidence>
<dbReference type="EMBL" id="KN847041">
    <property type="protein sequence ID" value="KIW32581.1"/>
    <property type="molecule type" value="Genomic_DNA"/>
</dbReference>
<dbReference type="RefSeq" id="XP_016252797.1">
    <property type="nucleotide sequence ID" value="XM_016390895.1"/>
</dbReference>
<dbReference type="VEuPathDB" id="FungiDB:PV07_04111"/>
<dbReference type="HOGENOM" id="CLU_006937_6_1_1"/>
<dbReference type="PANTHER" id="PTHR42877:SF8">
    <property type="entry name" value="MONOOXYGENASE"/>
    <property type="match status" value="1"/>
</dbReference>
<feature type="region of interest" description="Disordered" evidence="14">
    <location>
        <begin position="1"/>
        <end position="26"/>
    </location>
</feature>
<dbReference type="GeneID" id="27343305"/>
<dbReference type="InterPro" id="IPR036188">
    <property type="entry name" value="FAD/NAD-bd_sf"/>
</dbReference>
<evidence type="ECO:0000256" key="3">
    <source>
        <dbReference type="ARBA" id="ARBA00007588"/>
    </source>
</evidence>
<dbReference type="Pfam" id="PF13450">
    <property type="entry name" value="NAD_binding_8"/>
    <property type="match status" value="1"/>
</dbReference>
<evidence type="ECO:0000313" key="15">
    <source>
        <dbReference type="EMBL" id="KIW32581.1"/>
    </source>
</evidence>
<proteinExistence type="inferred from homology"/>
<organism evidence="15 16">
    <name type="scientific">Cladophialophora immunda</name>
    <dbReference type="NCBI Taxonomy" id="569365"/>
    <lineage>
        <taxon>Eukaryota</taxon>
        <taxon>Fungi</taxon>
        <taxon>Dikarya</taxon>
        <taxon>Ascomycota</taxon>
        <taxon>Pezizomycotina</taxon>
        <taxon>Eurotiomycetes</taxon>
        <taxon>Chaetothyriomycetidae</taxon>
        <taxon>Chaetothyriales</taxon>
        <taxon>Herpotrichiellaceae</taxon>
        <taxon>Cladophialophora</taxon>
    </lineage>
</organism>